<name>A0A1Y6C7S5_9BACT</name>
<evidence type="ECO:0000313" key="2">
    <source>
        <dbReference type="Proteomes" id="UP000192907"/>
    </source>
</evidence>
<reference evidence="2" key="1">
    <citation type="submission" date="2017-04" db="EMBL/GenBank/DDBJ databases">
        <authorList>
            <person name="Varghese N."/>
            <person name="Submissions S."/>
        </authorList>
    </citation>
    <scope>NUCLEOTIDE SEQUENCE [LARGE SCALE GENOMIC DNA]</scope>
    <source>
        <strain evidence="2">RKEM611</strain>
    </source>
</reference>
<dbReference type="EMBL" id="FWZT01000015">
    <property type="protein sequence ID" value="SMF49422.1"/>
    <property type="molecule type" value="Genomic_DNA"/>
</dbReference>
<gene>
    <name evidence="1" type="ORF">SAMN06296036_11574</name>
</gene>
<organism evidence="1 2">
    <name type="scientific">Pseudobacteriovorax antillogorgiicola</name>
    <dbReference type="NCBI Taxonomy" id="1513793"/>
    <lineage>
        <taxon>Bacteria</taxon>
        <taxon>Pseudomonadati</taxon>
        <taxon>Bdellovibrionota</taxon>
        <taxon>Oligoflexia</taxon>
        <taxon>Oligoflexales</taxon>
        <taxon>Pseudobacteriovoracaceae</taxon>
        <taxon>Pseudobacteriovorax</taxon>
    </lineage>
</organism>
<dbReference type="AlphaFoldDB" id="A0A1Y6C7S5"/>
<protein>
    <submittedName>
        <fullName evidence="1">Uncharacterized protein</fullName>
    </submittedName>
</protein>
<sequence>MAIGKVIRIPPNGYTWGQVRDEYGNSWSVRGRDIPSGKSAGDDLAYRLDFSSPTDSPRIVSIEDD</sequence>
<keyword evidence="2" id="KW-1185">Reference proteome</keyword>
<dbReference type="Proteomes" id="UP000192907">
    <property type="component" value="Unassembled WGS sequence"/>
</dbReference>
<proteinExistence type="predicted"/>
<evidence type="ECO:0000313" key="1">
    <source>
        <dbReference type="EMBL" id="SMF49422.1"/>
    </source>
</evidence>
<accession>A0A1Y6C7S5</accession>